<feature type="compositionally biased region" description="Basic and acidic residues" evidence="2">
    <location>
        <begin position="1"/>
        <end position="18"/>
    </location>
</feature>
<dbReference type="InterPro" id="IPR001387">
    <property type="entry name" value="Cro/C1-type_HTH"/>
</dbReference>
<evidence type="ECO:0000313" key="4">
    <source>
        <dbReference type="EMBL" id="MBE1425605.1"/>
    </source>
</evidence>
<dbReference type="RefSeq" id="WP_225940378.1">
    <property type="nucleotide sequence ID" value="NZ_JADBGG010000016.1"/>
</dbReference>
<sequence>MKSQKDKSNQSVDIEKGHNHQVAQPVAQGVETRATGWSDILERMKAVAGVKSDTALARVLGINQSSVSSAKERQSIPSAWAMLLSEKFGASIDWLWTGEGEMRRGGAQFAKIRPGERWDDPLPGSEDGPLWKAGLYQRHKEEPAPQPSIYNDSEGEDFDLAEVLAQTLDILKSKTVYTTAIVSNIKAFHKAITTEKKIDEMQGQLNQALSSFQDQLDKTNQLVQGLQSENAQLRHDLEESRAASSIRDTG</sequence>
<proteinExistence type="predicted"/>
<feature type="domain" description="HTH cro/C1-type" evidence="3">
    <location>
        <begin position="54"/>
        <end position="95"/>
    </location>
</feature>
<dbReference type="InterPro" id="IPR010982">
    <property type="entry name" value="Lambda_DNA-bd_dom_sf"/>
</dbReference>
<evidence type="ECO:0000259" key="3">
    <source>
        <dbReference type="PROSITE" id="PS50943"/>
    </source>
</evidence>
<evidence type="ECO:0000256" key="1">
    <source>
        <dbReference type="SAM" id="Coils"/>
    </source>
</evidence>
<keyword evidence="5" id="KW-1185">Reference proteome</keyword>
<accession>A0ABR9H4G5</accession>
<evidence type="ECO:0000313" key="5">
    <source>
        <dbReference type="Proteomes" id="UP000639010"/>
    </source>
</evidence>
<gene>
    <name evidence="4" type="ORF">H4684_002262</name>
</gene>
<keyword evidence="1" id="KW-0175">Coiled coil</keyword>
<dbReference type="PROSITE" id="PS50943">
    <property type="entry name" value="HTH_CROC1"/>
    <property type="match status" value="1"/>
</dbReference>
<reference evidence="4 5" key="1">
    <citation type="submission" date="2020-10" db="EMBL/GenBank/DDBJ databases">
        <title>Genomic Encyclopedia of Type Strains, Phase IV (KMG-IV): sequencing the most valuable type-strain genomes for metagenomic binning, comparative biology and taxonomic classification.</title>
        <authorList>
            <person name="Goeker M."/>
        </authorList>
    </citation>
    <scope>NUCLEOTIDE SEQUENCE [LARGE SCALE GENOMIC DNA]</scope>
    <source>
        <strain evidence="4 5">DSM 4194</strain>
    </source>
</reference>
<name>A0ABR9H4G5_9BACT</name>
<feature type="coiled-coil region" evidence="1">
    <location>
        <begin position="209"/>
        <end position="243"/>
    </location>
</feature>
<evidence type="ECO:0000256" key="2">
    <source>
        <dbReference type="SAM" id="MobiDB-lite"/>
    </source>
</evidence>
<feature type="region of interest" description="Disordered" evidence="2">
    <location>
        <begin position="1"/>
        <end position="29"/>
    </location>
</feature>
<organism evidence="4 5">
    <name type="scientific">Desulfomicrobium macestii</name>
    <dbReference type="NCBI Taxonomy" id="90731"/>
    <lineage>
        <taxon>Bacteria</taxon>
        <taxon>Pseudomonadati</taxon>
        <taxon>Thermodesulfobacteriota</taxon>
        <taxon>Desulfovibrionia</taxon>
        <taxon>Desulfovibrionales</taxon>
        <taxon>Desulfomicrobiaceae</taxon>
        <taxon>Desulfomicrobium</taxon>
    </lineage>
</organism>
<dbReference type="InterPro" id="IPR010744">
    <property type="entry name" value="Phage_CI_N"/>
</dbReference>
<protein>
    <recommendedName>
        <fullName evidence="3">HTH cro/C1-type domain-containing protein</fullName>
    </recommendedName>
</protein>
<comment type="caution">
    <text evidence="4">The sequence shown here is derived from an EMBL/GenBank/DDBJ whole genome shotgun (WGS) entry which is preliminary data.</text>
</comment>
<dbReference type="Pfam" id="PF07022">
    <property type="entry name" value="Phage_CI_repr"/>
    <property type="match status" value="1"/>
</dbReference>
<dbReference type="Proteomes" id="UP000639010">
    <property type="component" value="Unassembled WGS sequence"/>
</dbReference>
<dbReference type="Gene3D" id="1.10.260.40">
    <property type="entry name" value="lambda repressor-like DNA-binding domains"/>
    <property type="match status" value="1"/>
</dbReference>
<dbReference type="EMBL" id="JADBGG010000016">
    <property type="protein sequence ID" value="MBE1425605.1"/>
    <property type="molecule type" value="Genomic_DNA"/>
</dbReference>